<dbReference type="EMBL" id="CP003273">
    <property type="protein sequence ID" value="AGL02527.1"/>
    <property type="molecule type" value="Genomic_DNA"/>
</dbReference>
<dbReference type="InterPro" id="IPR012854">
    <property type="entry name" value="Cu_amine_oxidase-like_N"/>
</dbReference>
<evidence type="ECO:0000313" key="2">
    <source>
        <dbReference type="EMBL" id="AGL02527.1"/>
    </source>
</evidence>
<organism evidence="2 3">
    <name type="scientific">Desulfoscipio gibsoniae DSM 7213</name>
    <dbReference type="NCBI Taxonomy" id="767817"/>
    <lineage>
        <taxon>Bacteria</taxon>
        <taxon>Bacillati</taxon>
        <taxon>Bacillota</taxon>
        <taxon>Clostridia</taxon>
        <taxon>Eubacteriales</taxon>
        <taxon>Desulfallaceae</taxon>
        <taxon>Desulfoscipio</taxon>
    </lineage>
</organism>
<evidence type="ECO:0000313" key="3">
    <source>
        <dbReference type="Proteomes" id="UP000013520"/>
    </source>
</evidence>
<dbReference type="Proteomes" id="UP000013520">
    <property type="component" value="Chromosome"/>
</dbReference>
<dbReference type="Gene3D" id="3.30.457.10">
    <property type="entry name" value="Copper amine oxidase-like, N-terminal domain"/>
    <property type="match status" value="1"/>
</dbReference>
<dbReference type="eggNOG" id="COG3858">
    <property type="taxonomic scope" value="Bacteria"/>
</dbReference>
<dbReference type="InterPro" id="IPR036582">
    <property type="entry name" value="Mao_N_sf"/>
</dbReference>
<keyword evidence="3" id="KW-1185">Reference proteome</keyword>
<dbReference type="STRING" id="767817.Desgi_3172"/>
<evidence type="ECO:0000259" key="1">
    <source>
        <dbReference type="Pfam" id="PF07833"/>
    </source>
</evidence>
<dbReference type="SUPFAM" id="SSF55383">
    <property type="entry name" value="Copper amine oxidase, domain N"/>
    <property type="match status" value="1"/>
</dbReference>
<protein>
    <submittedName>
        <fullName evidence="2">Copper amine oxidase family protein</fullName>
    </submittedName>
</protein>
<reference evidence="2 3" key="1">
    <citation type="submission" date="2012-01" db="EMBL/GenBank/DDBJ databases">
        <title>Complete sequence of Desulfotomaculum gibsoniae DSM 7213.</title>
        <authorList>
            <consortium name="US DOE Joint Genome Institute"/>
            <person name="Lucas S."/>
            <person name="Han J."/>
            <person name="Lapidus A."/>
            <person name="Cheng J.-F."/>
            <person name="Goodwin L."/>
            <person name="Pitluck S."/>
            <person name="Peters L."/>
            <person name="Ovchinnikova G."/>
            <person name="Teshima H."/>
            <person name="Detter J.C."/>
            <person name="Han C."/>
            <person name="Tapia R."/>
            <person name="Land M."/>
            <person name="Hauser L."/>
            <person name="Kyrpides N."/>
            <person name="Ivanova N."/>
            <person name="Pagani I."/>
            <person name="Parshina S."/>
            <person name="Plugge C."/>
            <person name="Muyzer G."/>
            <person name="Kuever J."/>
            <person name="Ivanova A."/>
            <person name="Nazina T."/>
            <person name="Klenk H.-P."/>
            <person name="Brambilla E."/>
            <person name="Spring S."/>
            <person name="Stams A.F."/>
            <person name="Woyke T."/>
        </authorList>
    </citation>
    <scope>NUCLEOTIDE SEQUENCE [LARGE SCALE GENOMIC DNA]</scope>
    <source>
        <strain evidence="2 3">DSM 7213</strain>
    </source>
</reference>
<dbReference type="KEGG" id="dgi:Desgi_3172"/>
<proteinExistence type="predicted"/>
<accession>R4KLV9</accession>
<feature type="domain" description="Copper amine oxidase-like N-terminal" evidence="1">
    <location>
        <begin position="31"/>
        <end position="134"/>
    </location>
</feature>
<dbReference type="Pfam" id="PF07833">
    <property type="entry name" value="Cu_amine_oxidN1"/>
    <property type="match status" value="1"/>
</dbReference>
<dbReference type="HOGENOM" id="CLU_3308464_0_0_9"/>
<gene>
    <name evidence="2" type="ORF">Desgi_3172</name>
</gene>
<dbReference type="AlphaFoldDB" id="R4KLV9"/>
<name>R4KLV9_9FIRM</name>
<sequence length="299" mass="33253">MRKLIVLMALAIILIFTCGMSKPEPLKLSIGEQLLTDFPPVIVNNTTLIPIRTASYLGYNVTWNSENETVTIKKAGTTDIIQLTVGSKTAYKNKSAIELTVAPQVYANSTYVPLRFISEAFGSTVVWDSKNNGVAVFNPYPEATIMAKSSDLATSRRGVVGLPRVSFQKALEQPEGMTYTYIFPENESSSFYFLKGGSVYYYEVKGEYAQLVWEANTKIDKENNNDIDTFSKYIGGAFDPQVGVQPTISQRLIFFHDNIFVNGTGKFGLIDQNGKEIISHEVRAQQLSEIIVPVPEEEK</sequence>